<reference evidence="3" key="1">
    <citation type="submission" date="2014-05" db="EMBL/GenBank/DDBJ databases">
        <title>The transcriptome of the halophilic microalga Tetraselmis sp. GSL018 isolated from the Great Salt Lake, Utah.</title>
        <authorList>
            <person name="Jinkerson R.E."/>
            <person name="D'Adamo S."/>
            <person name="Posewitz M.C."/>
        </authorList>
    </citation>
    <scope>NUCLEOTIDE SEQUENCE</scope>
    <source>
        <strain evidence="3">GSL018</strain>
    </source>
</reference>
<evidence type="ECO:0000313" key="3">
    <source>
        <dbReference type="EMBL" id="JAC84552.1"/>
    </source>
</evidence>
<feature type="region of interest" description="Disordered" evidence="1">
    <location>
        <begin position="359"/>
        <end position="426"/>
    </location>
</feature>
<protein>
    <submittedName>
        <fullName evidence="3">Gtp-binding protein agp-1</fullName>
    </submittedName>
</protein>
<dbReference type="SUPFAM" id="SSF50447">
    <property type="entry name" value="Translation proteins"/>
    <property type="match status" value="1"/>
</dbReference>
<sequence length="426" mass="43553">VVESLPGLSERWAQAVTPPSYPSQVSASARKLVSLIDTGGHRKYMKTALRGLTAMLPDYAMVCFSCAPADRAASGERPVPEEVVTHLAAAAGLGVPVFGVLTKADLAPEGLVDAVAEELHQALNPAVATAGNGGGAALFGSRAWVVKTAAQAREAADRLRLQRGNPVSIPLFPVSSVTGAGLPPLHDFLGSLSGFAAAALDREASAAPFPGFDAVPRDGDGAECSVYFQVGDMFDVESVGSVASGTLLRGSVSVGSVVWLGPGDRGRFTPCQVTSIHRFQVPVRSVRAGQAATMALHPTAGAAAPPGGEGEVSGGRDASPGPPGGGDGAGPEGGSPASCCSSLDSFPFLSKKPCAWAGGRTRAAAPPPPPPRRGGWAELLSAEHDGAARSALLQPVAPHPESGRWMQVRRTSPAPPRPETQRRESR</sequence>
<feature type="region of interest" description="Disordered" evidence="1">
    <location>
        <begin position="299"/>
        <end position="338"/>
    </location>
</feature>
<feature type="compositionally biased region" description="Gly residues" evidence="1">
    <location>
        <begin position="324"/>
        <end position="333"/>
    </location>
</feature>
<dbReference type="InterPro" id="IPR009000">
    <property type="entry name" value="Transl_B-barrel_sf"/>
</dbReference>
<dbReference type="SUPFAM" id="SSF52540">
    <property type="entry name" value="P-loop containing nucleoside triphosphate hydrolases"/>
    <property type="match status" value="1"/>
</dbReference>
<feature type="non-terminal residue" evidence="3">
    <location>
        <position position="1"/>
    </location>
</feature>
<dbReference type="EMBL" id="GBEZ01000327">
    <property type="protein sequence ID" value="JAC84552.1"/>
    <property type="molecule type" value="Transcribed_RNA"/>
</dbReference>
<dbReference type="Pfam" id="PF00009">
    <property type="entry name" value="GTP_EFTU"/>
    <property type="match status" value="1"/>
</dbReference>
<proteinExistence type="predicted"/>
<dbReference type="GO" id="GO:0003924">
    <property type="term" value="F:GTPase activity"/>
    <property type="evidence" value="ECO:0007669"/>
    <property type="project" value="InterPro"/>
</dbReference>
<dbReference type="InterPro" id="IPR050055">
    <property type="entry name" value="EF-Tu_GTPase"/>
</dbReference>
<dbReference type="Gene3D" id="3.40.50.300">
    <property type="entry name" value="P-loop containing nucleotide triphosphate hydrolases"/>
    <property type="match status" value="1"/>
</dbReference>
<dbReference type="InterPro" id="IPR027417">
    <property type="entry name" value="P-loop_NTPase"/>
</dbReference>
<dbReference type="Gene3D" id="2.40.30.10">
    <property type="entry name" value="Translation factors"/>
    <property type="match status" value="1"/>
</dbReference>
<feature type="domain" description="Tr-type G" evidence="2">
    <location>
        <begin position="28"/>
        <end position="189"/>
    </location>
</feature>
<dbReference type="GO" id="GO:0005525">
    <property type="term" value="F:GTP binding"/>
    <property type="evidence" value="ECO:0007669"/>
    <property type="project" value="InterPro"/>
</dbReference>
<gene>
    <name evidence="3" type="ORF">TSPGSL018_710</name>
</gene>
<dbReference type="InterPro" id="IPR000795">
    <property type="entry name" value="T_Tr_GTP-bd_dom"/>
</dbReference>
<dbReference type="AlphaFoldDB" id="A0A061SHB0"/>
<evidence type="ECO:0000259" key="2">
    <source>
        <dbReference type="Pfam" id="PF00009"/>
    </source>
</evidence>
<accession>A0A061SHB0</accession>
<dbReference type="GO" id="GO:0003746">
    <property type="term" value="F:translation elongation factor activity"/>
    <property type="evidence" value="ECO:0007669"/>
    <property type="project" value="TreeGrafter"/>
</dbReference>
<organism evidence="3">
    <name type="scientific">Tetraselmis sp. GSL018</name>
    <dbReference type="NCBI Taxonomy" id="582737"/>
    <lineage>
        <taxon>Eukaryota</taxon>
        <taxon>Viridiplantae</taxon>
        <taxon>Chlorophyta</taxon>
        <taxon>core chlorophytes</taxon>
        <taxon>Chlorodendrophyceae</taxon>
        <taxon>Chlorodendrales</taxon>
        <taxon>Chlorodendraceae</taxon>
        <taxon>Tetraselmis</taxon>
    </lineage>
</organism>
<name>A0A061SHB0_9CHLO</name>
<dbReference type="PANTHER" id="PTHR43721">
    <property type="entry name" value="ELONGATION FACTOR TU-RELATED"/>
    <property type="match status" value="1"/>
</dbReference>
<evidence type="ECO:0000256" key="1">
    <source>
        <dbReference type="SAM" id="MobiDB-lite"/>
    </source>
</evidence>
<dbReference type="PANTHER" id="PTHR43721:SF9">
    <property type="entry name" value="GTP-BINDING PROTEIN 1"/>
    <property type="match status" value="1"/>
</dbReference>